<feature type="domain" description="RecX third three-helical" evidence="7">
    <location>
        <begin position="211"/>
        <end position="258"/>
    </location>
</feature>
<evidence type="ECO:0000256" key="4">
    <source>
        <dbReference type="ARBA" id="ARBA00018111"/>
    </source>
</evidence>
<dbReference type="GO" id="GO:0006282">
    <property type="term" value="P:regulation of DNA repair"/>
    <property type="evidence" value="ECO:0007669"/>
    <property type="project" value="UniProtKB-UniRule"/>
</dbReference>
<proteinExistence type="inferred from homology"/>
<accession>A0A0R1S3N3</accession>
<dbReference type="eggNOG" id="COG2137">
    <property type="taxonomic scope" value="Bacteria"/>
</dbReference>
<evidence type="ECO:0000313" key="10">
    <source>
        <dbReference type="Proteomes" id="UP000051931"/>
    </source>
</evidence>
<comment type="function">
    <text evidence="1 6">Modulates RecA activity.</text>
</comment>
<dbReference type="GO" id="GO:0005737">
    <property type="term" value="C:cytoplasm"/>
    <property type="evidence" value="ECO:0007669"/>
    <property type="project" value="UniProtKB-SubCell"/>
</dbReference>
<dbReference type="Gene3D" id="1.10.10.10">
    <property type="entry name" value="Winged helix-like DNA-binding domain superfamily/Winged helix DNA-binding domain"/>
    <property type="match status" value="4"/>
</dbReference>
<sequence length="271" mass="31220">MAKITKVSAQKRPGRYNIFLDGKYAFSASEKTLANFRLFKDTELTAEEIEEIKQFDLDSKASDLAAKFLSYQPRTVYEVVVYLKEKDLTDEAINNAVSEFEDLGYLDDSNYCVLFIKNNLHVGKDGPKSLANKLRKKGVSDNKIEDALNEFDDEDFIEAGIRLIKSMKHQQGKLAFKELKRKSLTKLMSHGFDHNLAENIFAKLDLVEDNDYELDAIKRQGIKAYKRFKNLDETQRKYKIKNYLYTHGFSSTAIDEFLAGEIVNLSELDEY</sequence>
<evidence type="ECO:0000256" key="5">
    <source>
        <dbReference type="ARBA" id="ARBA00022490"/>
    </source>
</evidence>
<dbReference type="STRING" id="1122152.GCA_000425905_00591"/>
<dbReference type="PANTHER" id="PTHR33602:SF1">
    <property type="entry name" value="REGULATORY PROTEIN RECX FAMILY PROTEIN"/>
    <property type="match status" value="1"/>
</dbReference>
<feature type="domain" description="RecX first three-helical" evidence="8">
    <location>
        <begin position="63"/>
        <end position="98"/>
    </location>
</feature>
<evidence type="ECO:0000256" key="6">
    <source>
        <dbReference type="HAMAP-Rule" id="MF_01114"/>
    </source>
</evidence>
<evidence type="ECO:0000313" key="9">
    <source>
        <dbReference type="EMBL" id="KRL63846.1"/>
    </source>
</evidence>
<evidence type="ECO:0000259" key="8">
    <source>
        <dbReference type="Pfam" id="PF21982"/>
    </source>
</evidence>
<dbReference type="InterPro" id="IPR036388">
    <property type="entry name" value="WH-like_DNA-bd_sf"/>
</dbReference>
<comment type="subcellular location">
    <subcellularLocation>
        <location evidence="2 6">Cytoplasm</location>
    </subcellularLocation>
</comment>
<keyword evidence="5 6" id="KW-0963">Cytoplasm</keyword>
<dbReference type="OrthoDB" id="5421057at2"/>
<dbReference type="InterPro" id="IPR003783">
    <property type="entry name" value="Regulatory_RecX"/>
</dbReference>
<name>A0A0R1S3N3_9LACO</name>
<dbReference type="EMBL" id="AZFB01000001">
    <property type="protein sequence ID" value="KRL63846.1"/>
    <property type="molecule type" value="Genomic_DNA"/>
</dbReference>
<comment type="caution">
    <text evidence="9">The sequence shown here is derived from an EMBL/GenBank/DDBJ whole genome shotgun (WGS) entry which is preliminary data.</text>
</comment>
<evidence type="ECO:0000256" key="1">
    <source>
        <dbReference type="ARBA" id="ARBA00003529"/>
    </source>
</evidence>
<comment type="similarity">
    <text evidence="3 6">Belongs to the RecX family.</text>
</comment>
<dbReference type="InterPro" id="IPR053925">
    <property type="entry name" value="RecX_HTH_3rd"/>
</dbReference>
<dbReference type="RefSeq" id="WP_027824781.1">
    <property type="nucleotide sequence ID" value="NZ_AUEI01000004.1"/>
</dbReference>
<dbReference type="Pfam" id="PF21981">
    <property type="entry name" value="RecX_HTH3"/>
    <property type="match status" value="1"/>
</dbReference>
<dbReference type="HAMAP" id="MF_01114">
    <property type="entry name" value="RecX"/>
    <property type="match status" value="1"/>
</dbReference>
<dbReference type="Pfam" id="PF21982">
    <property type="entry name" value="RecX_HTH1"/>
    <property type="match status" value="1"/>
</dbReference>
<gene>
    <name evidence="6" type="primary">recX</name>
    <name evidence="9" type="ORF">FC23_GL000093</name>
</gene>
<dbReference type="NCBIfam" id="NF010733">
    <property type="entry name" value="PRK14135.1"/>
    <property type="match status" value="1"/>
</dbReference>
<evidence type="ECO:0000256" key="3">
    <source>
        <dbReference type="ARBA" id="ARBA00009695"/>
    </source>
</evidence>
<dbReference type="Proteomes" id="UP000051931">
    <property type="component" value="Unassembled WGS sequence"/>
</dbReference>
<dbReference type="PATRIC" id="fig|1122152.4.peg.94"/>
<keyword evidence="10" id="KW-1185">Reference proteome</keyword>
<dbReference type="InterPro" id="IPR053926">
    <property type="entry name" value="RecX_HTH_1st"/>
</dbReference>
<dbReference type="PANTHER" id="PTHR33602">
    <property type="entry name" value="REGULATORY PROTEIN RECX FAMILY PROTEIN"/>
    <property type="match status" value="1"/>
</dbReference>
<protein>
    <recommendedName>
        <fullName evidence="4 6">Regulatory protein RecX</fullName>
    </recommendedName>
</protein>
<evidence type="ECO:0000259" key="7">
    <source>
        <dbReference type="Pfam" id="PF21981"/>
    </source>
</evidence>
<reference evidence="9 10" key="1">
    <citation type="journal article" date="2015" name="Genome Announc.">
        <title>Expanding the biotechnology potential of lactobacilli through comparative genomics of 213 strains and associated genera.</title>
        <authorList>
            <person name="Sun Z."/>
            <person name="Harris H.M."/>
            <person name="McCann A."/>
            <person name="Guo C."/>
            <person name="Argimon S."/>
            <person name="Zhang W."/>
            <person name="Yang X."/>
            <person name="Jeffery I.B."/>
            <person name="Cooney J.C."/>
            <person name="Kagawa T.F."/>
            <person name="Liu W."/>
            <person name="Song Y."/>
            <person name="Salvetti E."/>
            <person name="Wrobel A."/>
            <person name="Rasinkangas P."/>
            <person name="Parkhill J."/>
            <person name="Rea M.C."/>
            <person name="O'Sullivan O."/>
            <person name="Ritari J."/>
            <person name="Douillard F.P."/>
            <person name="Paul Ross R."/>
            <person name="Yang R."/>
            <person name="Briner A.E."/>
            <person name="Felis G.E."/>
            <person name="de Vos W.M."/>
            <person name="Barrangou R."/>
            <person name="Klaenhammer T.R."/>
            <person name="Caufield P.W."/>
            <person name="Cui Y."/>
            <person name="Zhang H."/>
            <person name="O'Toole P.W."/>
        </authorList>
    </citation>
    <scope>NUCLEOTIDE SEQUENCE [LARGE SCALE GENOMIC DNA]</scope>
    <source>
        <strain evidence="9 10">DSM 15354</strain>
    </source>
</reference>
<organism evidence="9 10">
    <name type="scientific">Lactobacillus psittaci DSM 15354</name>
    <dbReference type="NCBI Taxonomy" id="1122152"/>
    <lineage>
        <taxon>Bacteria</taxon>
        <taxon>Bacillati</taxon>
        <taxon>Bacillota</taxon>
        <taxon>Bacilli</taxon>
        <taxon>Lactobacillales</taxon>
        <taxon>Lactobacillaceae</taxon>
        <taxon>Lactobacillus</taxon>
    </lineage>
</organism>
<dbReference type="AlphaFoldDB" id="A0A0R1S3N3"/>
<evidence type="ECO:0000256" key="2">
    <source>
        <dbReference type="ARBA" id="ARBA00004496"/>
    </source>
</evidence>